<dbReference type="GO" id="GO:0003677">
    <property type="term" value="F:DNA binding"/>
    <property type="evidence" value="ECO:0007669"/>
    <property type="project" value="UniProtKB-KW"/>
</dbReference>
<evidence type="ECO:0000256" key="5">
    <source>
        <dbReference type="ARBA" id="ARBA00023242"/>
    </source>
</evidence>
<dbReference type="InterPro" id="IPR044837">
    <property type="entry name" value="REM16-like"/>
</dbReference>
<dbReference type="SUPFAM" id="SSF101936">
    <property type="entry name" value="DNA-binding pseudobarrel domain"/>
    <property type="match status" value="1"/>
</dbReference>
<organism evidence="7 8">
    <name type="scientific">Cucumis melo var. makuwa</name>
    <name type="common">Oriental melon</name>
    <dbReference type="NCBI Taxonomy" id="1194695"/>
    <lineage>
        <taxon>Eukaryota</taxon>
        <taxon>Viridiplantae</taxon>
        <taxon>Streptophyta</taxon>
        <taxon>Embryophyta</taxon>
        <taxon>Tracheophyta</taxon>
        <taxon>Spermatophyta</taxon>
        <taxon>Magnoliopsida</taxon>
        <taxon>eudicotyledons</taxon>
        <taxon>Gunneridae</taxon>
        <taxon>Pentapetalae</taxon>
        <taxon>rosids</taxon>
        <taxon>fabids</taxon>
        <taxon>Cucurbitales</taxon>
        <taxon>Cucurbitaceae</taxon>
        <taxon>Benincaseae</taxon>
        <taxon>Cucumis</taxon>
    </lineage>
</organism>
<dbReference type="Gene3D" id="2.40.330.10">
    <property type="entry name" value="DNA-binding pseudobarrel domain"/>
    <property type="match status" value="1"/>
</dbReference>
<gene>
    <name evidence="7" type="ORF">E5676_scaffold1441G00260</name>
</gene>
<comment type="subcellular location">
    <subcellularLocation>
        <location evidence="1">Nucleus</location>
    </subcellularLocation>
</comment>
<evidence type="ECO:0000313" key="7">
    <source>
        <dbReference type="EMBL" id="TYK25965.1"/>
    </source>
</evidence>
<dbReference type="PROSITE" id="PS50863">
    <property type="entry name" value="B3"/>
    <property type="match status" value="1"/>
</dbReference>
<dbReference type="InterPro" id="IPR015300">
    <property type="entry name" value="DNA-bd_pseudobarrel_sf"/>
</dbReference>
<dbReference type="GO" id="GO:0005634">
    <property type="term" value="C:nucleus"/>
    <property type="evidence" value="ECO:0007669"/>
    <property type="project" value="UniProtKB-SubCell"/>
</dbReference>
<reference evidence="7 8" key="1">
    <citation type="submission" date="2019-08" db="EMBL/GenBank/DDBJ databases">
        <title>Draft genome sequences of two oriental melons (Cucumis melo L. var makuwa).</title>
        <authorList>
            <person name="Kwon S.-Y."/>
        </authorList>
    </citation>
    <scope>NUCLEOTIDE SEQUENCE [LARGE SCALE GENOMIC DNA]</scope>
    <source>
        <strain evidence="8">cv. Chang Bougi</strain>
        <tissue evidence="7">Leaf</tissue>
    </source>
</reference>
<evidence type="ECO:0000256" key="3">
    <source>
        <dbReference type="ARBA" id="ARBA00023125"/>
    </source>
</evidence>
<keyword evidence="5" id="KW-0539">Nucleus</keyword>
<proteinExistence type="predicted"/>
<dbReference type="PANTHER" id="PTHR31391">
    <property type="entry name" value="B3 DOMAIN-CONTAINING PROTEIN OS11G0197600-RELATED"/>
    <property type="match status" value="1"/>
</dbReference>
<feature type="domain" description="TF-B3" evidence="6">
    <location>
        <begin position="108"/>
        <end position="199"/>
    </location>
</feature>
<sequence>MRPHHSISSPAMAIVHKHAEITDLSSSEMNQWRPGKKEKLFRRKTWVSSTQPSTSYDQDAVHSFSQPRSVKLKRTTVDSLYHDLEAQSVVMARAKEVQAKLSPSHPSLIKVMLPSHVTGGFWLGLPKGFCDIHLPKQDTAMVLEDENGKLYETKYLSDKTGLSAGWRGFSIAHKLLQGDVIVFHLVLPNKFMVYIVRSNSAAKVDGALGLKYEASNKQTPIYSKENIPCVKEEQITLEDVNAEETNIVPVKEETEEDHNPVSLPMDIHDEREQTNSHVLLDTEMMPVLEESENERRSCGSNSKNGIRLSDSRLAFDKVNSLDDFIISVNGLIIDSEFSNHIRAKYYELCCSQKSFLHDHILEGLNYKLVSGIISETVNIADAIRASKVTTSQEHLVTWDKTLTAFEGLGMNVGFLRVRINQLLTLSLKPEKKKEAEMMRDSKQEELHILLTKIMEGRTMVRQLEAKISSLDTDIKHMDKLFKEVASAPWCLEG</sequence>
<dbReference type="PANTHER" id="PTHR31391:SF101">
    <property type="entry name" value="B3 DOMAIN-CONTAINING PROTEIN OS01G0234100"/>
    <property type="match status" value="1"/>
</dbReference>
<keyword evidence="3" id="KW-0238">DNA-binding</keyword>
<dbReference type="Proteomes" id="UP000321947">
    <property type="component" value="Unassembled WGS sequence"/>
</dbReference>
<dbReference type="InterPro" id="IPR003340">
    <property type="entry name" value="B3_DNA-bd"/>
</dbReference>
<evidence type="ECO:0000256" key="2">
    <source>
        <dbReference type="ARBA" id="ARBA00023015"/>
    </source>
</evidence>
<dbReference type="SMART" id="SM01019">
    <property type="entry name" value="B3"/>
    <property type="match status" value="1"/>
</dbReference>
<dbReference type="EMBL" id="SSTD01003632">
    <property type="protein sequence ID" value="TYK25965.1"/>
    <property type="molecule type" value="Genomic_DNA"/>
</dbReference>
<keyword evidence="4" id="KW-0804">Transcription</keyword>
<evidence type="ECO:0000256" key="1">
    <source>
        <dbReference type="ARBA" id="ARBA00004123"/>
    </source>
</evidence>
<evidence type="ECO:0000256" key="4">
    <source>
        <dbReference type="ARBA" id="ARBA00023163"/>
    </source>
</evidence>
<evidence type="ECO:0000313" key="8">
    <source>
        <dbReference type="Proteomes" id="UP000321947"/>
    </source>
</evidence>
<comment type="caution">
    <text evidence="7">The sequence shown here is derived from an EMBL/GenBank/DDBJ whole genome shotgun (WGS) entry which is preliminary data.</text>
</comment>
<dbReference type="AlphaFoldDB" id="A0A5D3DR44"/>
<dbReference type="CDD" id="cd10017">
    <property type="entry name" value="B3_DNA"/>
    <property type="match status" value="1"/>
</dbReference>
<accession>A0A5D3DR44</accession>
<dbReference type="Pfam" id="PF02362">
    <property type="entry name" value="B3"/>
    <property type="match status" value="1"/>
</dbReference>
<keyword evidence="2" id="KW-0805">Transcription regulation</keyword>
<name>A0A5D3DR44_CUCMM</name>
<protein>
    <submittedName>
        <fullName evidence="7">B3 domain-containing protein</fullName>
    </submittedName>
</protein>
<evidence type="ECO:0000259" key="6">
    <source>
        <dbReference type="PROSITE" id="PS50863"/>
    </source>
</evidence>